<feature type="compositionally biased region" description="Basic and acidic residues" evidence="1">
    <location>
        <begin position="142"/>
        <end position="166"/>
    </location>
</feature>
<proteinExistence type="predicted"/>
<protein>
    <submittedName>
        <fullName evidence="2">Uncharacterized protein</fullName>
    </submittedName>
</protein>
<reference evidence="2 3" key="1">
    <citation type="submission" date="2015-01" db="EMBL/GenBank/DDBJ databases">
        <title>Evolution of Trichinella species and genotypes.</title>
        <authorList>
            <person name="Korhonen P.K."/>
            <person name="Edoardo P."/>
            <person name="Giuseppe L.R."/>
            <person name="Gasser R.B."/>
        </authorList>
    </citation>
    <scope>NUCLEOTIDE SEQUENCE [LARGE SCALE GENOMIC DNA]</scope>
    <source>
        <strain evidence="2">ISS470</strain>
    </source>
</reference>
<feature type="region of interest" description="Disordered" evidence="1">
    <location>
        <begin position="139"/>
        <end position="167"/>
    </location>
</feature>
<organism evidence="2 3">
    <name type="scientific">Trichinella pseudospiralis</name>
    <name type="common">Parasitic roundworm</name>
    <dbReference type="NCBI Taxonomy" id="6337"/>
    <lineage>
        <taxon>Eukaryota</taxon>
        <taxon>Metazoa</taxon>
        <taxon>Ecdysozoa</taxon>
        <taxon>Nematoda</taxon>
        <taxon>Enoplea</taxon>
        <taxon>Dorylaimia</taxon>
        <taxon>Trichinellida</taxon>
        <taxon>Trichinellidae</taxon>
        <taxon>Trichinella</taxon>
    </lineage>
</organism>
<comment type="caution">
    <text evidence="2">The sequence shown here is derived from an EMBL/GenBank/DDBJ whole genome shotgun (WGS) entry which is preliminary data.</text>
</comment>
<name>A0A0V1FQ61_TRIPS</name>
<dbReference type="Proteomes" id="UP000054995">
    <property type="component" value="Unassembled WGS sequence"/>
</dbReference>
<gene>
    <name evidence="2" type="ORF">T4D_11625</name>
</gene>
<accession>A0A0V1FQ61</accession>
<dbReference type="EMBL" id="JYDT01000045">
    <property type="protein sequence ID" value="KRY88168.1"/>
    <property type="molecule type" value="Genomic_DNA"/>
</dbReference>
<evidence type="ECO:0000313" key="3">
    <source>
        <dbReference type="Proteomes" id="UP000054995"/>
    </source>
</evidence>
<keyword evidence="3" id="KW-1185">Reference proteome</keyword>
<dbReference type="OrthoDB" id="5942703at2759"/>
<evidence type="ECO:0000256" key="1">
    <source>
        <dbReference type="SAM" id="MobiDB-lite"/>
    </source>
</evidence>
<dbReference type="AlphaFoldDB" id="A0A0V1FQ61"/>
<evidence type="ECO:0000313" key="2">
    <source>
        <dbReference type="EMBL" id="KRY88168.1"/>
    </source>
</evidence>
<sequence>MEDCTLFSIFRQRQSRLATSNLTKKLSFTNRSILMRKEQQHLDYLLLAGFQSSLIETVTICSFATAIWPNSLAMSKNISVAWRSWQLSKITWEFVSLRNQFLVQLEFKKFTNLQVEITKINQPPIPAFSNREEWPFGTSIETRNKEKNDTQRGRERKRERERESERRKMKAALVILLKSNFTTIDIKKDVDHPFYDKKGNVAD</sequence>